<gene>
    <name evidence="2" type="ORF">CF168_07380</name>
</gene>
<organism evidence="2 3">
    <name type="scientific">Shewanella bicestrii</name>
    <dbReference type="NCBI Taxonomy" id="2018305"/>
    <lineage>
        <taxon>Bacteria</taxon>
        <taxon>Pseudomonadati</taxon>
        <taxon>Pseudomonadota</taxon>
        <taxon>Gammaproteobacteria</taxon>
        <taxon>Alteromonadales</taxon>
        <taxon>Shewanellaceae</taxon>
        <taxon>Shewanella</taxon>
    </lineage>
</organism>
<accession>A0A220UKM2</accession>
<reference evidence="2 3" key="1">
    <citation type="submission" date="2017-07" db="EMBL/GenBank/DDBJ databases">
        <title>Phenotypical and genomic characterization of a clinical isolate of Shewanella bicestrii sp. nov. producing an extended-spectrum beta-lactamase and a new oxacillinase variant.</title>
        <authorList>
            <person name="Jousset A.B."/>
            <person name="Bonnin R.A."/>
            <person name="Girlich D."/>
            <person name="Dabos L."/>
            <person name="Potron A."/>
            <person name="Dortet L."/>
            <person name="Glaser P."/>
            <person name="Naas T."/>
        </authorList>
    </citation>
    <scope>NUCLEOTIDE SEQUENCE [LARGE SCALE GENOMIC DNA]</scope>
    <source>
        <strain evidence="2 3">JAB-1</strain>
    </source>
</reference>
<dbReference type="EMBL" id="CP022358">
    <property type="protein sequence ID" value="ASK68718.1"/>
    <property type="molecule type" value="Genomic_DNA"/>
</dbReference>
<evidence type="ECO:0000313" key="2">
    <source>
        <dbReference type="EMBL" id="ASK68718.1"/>
    </source>
</evidence>
<dbReference type="Gene3D" id="1.10.400.20">
    <property type="entry name" value="putative tagatose 6-phosphate kinase domain like"/>
    <property type="match status" value="1"/>
</dbReference>
<dbReference type="PANTHER" id="PTHR32502:SF2">
    <property type="entry name" value="D-TAGATOSE-1,6-BISPHOSPHATE ALDOLASE SUBUNIT KBAZ"/>
    <property type="match status" value="1"/>
</dbReference>
<dbReference type="GO" id="GO:0005886">
    <property type="term" value="C:plasma membrane"/>
    <property type="evidence" value="ECO:0007669"/>
    <property type="project" value="TreeGrafter"/>
</dbReference>
<dbReference type="UniPathway" id="UPA00704">
    <property type="reaction ID" value="UER00716"/>
</dbReference>
<dbReference type="InterPro" id="IPR013785">
    <property type="entry name" value="Aldolase_TIM"/>
</dbReference>
<dbReference type="Gene3D" id="3.20.20.70">
    <property type="entry name" value="Aldolase class I"/>
    <property type="match status" value="1"/>
</dbReference>
<dbReference type="Pfam" id="PF08013">
    <property type="entry name" value="GatZ_KbaZ-like"/>
    <property type="match status" value="1"/>
</dbReference>
<dbReference type="InterPro" id="IPR050303">
    <property type="entry name" value="GatZ_KbaZ_carbometab"/>
</dbReference>
<name>A0A220UKM2_9GAMM</name>
<evidence type="ECO:0000256" key="1">
    <source>
        <dbReference type="ARBA" id="ARBA00005191"/>
    </source>
</evidence>
<comment type="pathway">
    <text evidence="1">Carbohydrate metabolism; D-tagatose 6-phosphate degradation; D-glyceraldehyde 3-phosphate and glycerone phosphate from D-tagatose 6-phosphate: step 2/2.</text>
</comment>
<protein>
    <submittedName>
        <fullName evidence="2">Tagatose-bisphosphate aldolase</fullName>
    </submittedName>
</protein>
<evidence type="ECO:0000313" key="3">
    <source>
        <dbReference type="Proteomes" id="UP000198367"/>
    </source>
</evidence>
<dbReference type="AlphaFoldDB" id="A0A220UKM2"/>
<dbReference type="RefSeq" id="WP_089067466.1">
    <property type="nucleotide sequence ID" value="NZ_CP022358.1"/>
</dbReference>
<proteinExistence type="predicted"/>
<dbReference type="SUPFAM" id="SSF51569">
    <property type="entry name" value="Aldolase"/>
    <property type="match status" value="1"/>
</dbReference>
<keyword evidence="3" id="KW-1185">Reference proteome</keyword>
<dbReference type="GO" id="GO:2001059">
    <property type="term" value="P:D-tagatose 6-phosphate catabolic process"/>
    <property type="evidence" value="ECO:0007669"/>
    <property type="project" value="UniProtKB-UniPathway"/>
</dbReference>
<dbReference type="KEGG" id="sbj:CF168_07380"/>
<dbReference type="Proteomes" id="UP000198367">
    <property type="component" value="Chromosome"/>
</dbReference>
<dbReference type="InterPro" id="IPR012062">
    <property type="entry name" value="GatZ/KbaZ-like"/>
</dbReference>
<dbReference type="PIRSF" id="PIRSF009264">
    <property type="entry name" value="TagBP_ald_AgaZ"/>
    <property type="match status" value="1"/>
</dbReference>
<dbReference type="PANTHER" id="PTHR32502">
    <property type="entry name" value="N-ACETYLGALACTOSAMINE PERMEASE II COMPONENT-RELATED"/>
    <property type="match status" value="1"/>
</dbReference>
<dbReference type="GO" id="GO:0009401">
    <property type="term" value="P:phosphoenolpyruvate-dependent sugar phosphotransferase system"/>
    <property type="evidence" value="ECO:0007669"/>
    <property type="project" value="TreeGrafter"/>
</dbReference>
<dbReference type="GO" id="GO:0005975">
    <property type="term" value="P:carbohydrate metabolic process"/>
    <property type="evidence" value="ECO:0007669"/>
    <property type="project" value="InterPro"/>
</dbReference>
<sequence>MSVIQTIIDANKAGQQAGIFAVCSAQPLVLQAALLQAKANGTPLLIEATANQVNQFGGYTGMKPQDFIDFVTQMAIELGLEPSQLLFGGDHLGPVVWCQQAAEEAMQLAEDLIAEYVKAGFTKIHLDTSMACGGDVLPLADELIAARAARLCAVAEAHRAPEQALCYVIGTEVPAPGGVSEMEAELAVTPVSAIEHTLNCHRDAFAAAGLGEEVWQKVIAVVVQPGVEFDNSQVHLFEPEATHAQSEFIRGYPRLVFEAHSTDYQLSMGYQALVQQHFAILKVGPQLTFALREALFALSHIENVLCQPEQCSDLRQNCFELMRDNPKYWQGFYADNEALKWQLGFSFSDRVRYYWPSLQNKVEQLLSNLAQSIPLPLISQYLPNQYTAVLAGELKPTARELVLHKITEVLADYANACQLPVMQSPLKG</sequence>